<protein>
    <recommendedName>
        <fullName evidence="3">DUF935 family protein</fullName>
    </recommendedName>
</protein>
<keyword evidence="2" id="KW-1185">Reference proteome</keyword>
<dbReference type="Proteomes" id="UP000321306">
    <property type="component" value="Unassembled WGS sequence"/>
</dbReference>
<comment type="caution">
    <text evidence="1">The sequence shown here is derived from an EMBL/GenBank/DDBJ whole genome shotgun (WGS) entry which is preliminary data.</text>
</comment>
<evidence type="ECO:0000313" key="2">
    <source>
        <dbReference type="Proteomes" id="UP000321306"/>
    </source>
</evidence>
<dbReference type="InterPro" id="IPR009279">
    <property type="entry name" value="Portal_Mu"/>
</dbReference>
<proteinExistence type="predicted"/>
<reference evidence="1 2" key="1">
    <citation type="submission" date="2019-07" db="EMBL/GenBank/DDBJ databases">
        <title>Whole genome shotgun sequence of Deinococcus cellulosilyticus NBRC 106333.</title>
        <authorList>
            <person name="Hosoyama A."/>
            <person name="Uohara A."/>
            <person name="Ohji S."/>
            <person name="Ichikawa N."/>
        </authorList>
    </citation>
    <scope>NUCLEOTIDE SEQUENCE [LARGE SCALE GENOMIC DNA]</scope>
    <source>
        <strain evidence="1 2">NBRC 106333</strain>
    </source>
</reference>
<accession>A0A511MW68</accession>
<dbReference type="OrthoDB" id="9797300at2"/>
<dbReference type="RefSeq" id="WP_146881947.1">
    <property type="nucleotide sequence ID" value="NZ_BJXB01000001.1"/>
</dbReference>
<dbReference type="AlphaFoldDB" id="A0A511MW68"/>
<dbReference type="Pfam" id="PF06074">
    <property type="entry name" value="Portal_Mu"/>
    <property type="match status" value="1"/>
</dbReference>
<evidence type="ECO:0000313" key="1">
    <source>
        <dbReference type="EMBL" id="GEM44819.1"/>
    </source>
</evidence>
<organism evidence="1 2">
    <name type="scientific">Deinococcus cellulosilyticus (strain DSM 18568 / NBRC 106333 / KACC 11606 / 5516J-15)</name>
    <dbReference type="NCBI Taxonomy" id="1223518"/>
    <lineage>
        <taxon>Bacteria</taxon>
        <taxon>Thermotogati</taxon>
        <taxon>Deinococcota</taxon>
        <taxon>Deinococci</taxon>
        <taxon>Deinococcales</taxon>
        <taxon>Deinococcaceae</taxon>
        <taxon>Deinococcus</taxon>
    </lineage>
</organism>
<gene>
    <name evidence="1" type="ORF">DC3_04540</name>
</gene>
<name>A0A511MW68_DEIC1</name>
<sequence>MSKKPQIITFDEPSVRSFTEWTPPMVRQALAAMFMGNWSRAGLLIDALLGYGRIQSVLGVRSRALQALDVEFEGAGKTVLKHLEADLWGFFPEDTLQELQIYGWSAGAVLVEFEWTSKDGRWIPVIKTWHPSLQRFDPLLKQWYVRQQSGIEIPVQPGDGKWALFSPGGRRRPWTGALVRSLALPFLAAQFSVSDWSTFNEVHGNPMRVGIGASSAPERDSMADDLSALAGDTSIALPPGYDVKLLEATARSWSSFQDQISWANIEIAITVLGQNLTTEVTSGSFAAAQVHNLIRGDIVDADGEYMSTWLHQQVLPWWVMYNFGAGTPVPWARWDTTPPADEKTVAEAQKTKAEAMGALADAVGKLRAAGMNPDVDALLEQAGIPVTQPAVDPATPDPVTEPPAKGKATGRLMALMGTELSPVHRGQLYTDHLIGQALKAAGEDTVLAVLSALEDTSDFGDFQTRLGMIAAAARPGEHAEILEAAQLAAHLAGRLAVIEDA</sequence>
<dbReference type="EMBL" id="BJXB01000001">
    <property type="protein sequence ID" value="GEM44819.1"/>
    <property type="molecule type" value="Genomic_DNA"/>
</dbReference>
<evidence type="ECO:0008006" key="3">
    <source>
        <dbReference type="Google" id="ProtNLM"/>
    </source>
</evidence>